<dbReference type="AlphaFoldDB" id="A0A4R5KV48"/>
<accession>A0A4R5KV48</accession>
<dbReference type="EMBL" id="SMRT01000003">
    <property type="protein sequence ID" value="TDF98827.1"/>
    <property type="molecule type" value="Genomic_DNA"/>
</dbReference>
<sequence length="106" mass="12679">MLYELRIYHMYPGKMQAINDRFANHTLRIFAGLGMRVTHFWEDLDAGHNRLYYIMEFADMDERNAKLEAFRSNPEWVQVKTESEKDAPIVEKVESIFMKQAPYFPQ</sequence>
<keyword evidence="3" id="KW-1185">Reference proteome</keyword>
<dbReference type="InterPro" id="IPR011008">
    <property type="entry name" value="Dimeric_a/b-barrel"/>
</dbReference>
<organism evidence="2 3">
    <name type="scientific">Paenibacillus piri</name>
    <dbReference type="NCBI Taxonomy" id="2547395"/>
    <lineage>
        <taxon>Bacteria</taxon>
        <taxon>Bacillati</taxon>
        <taxon>Bacillota</taxon>
        <taxon>Bacilli</taxon>
        <taxon>Bacillales</taxon>
        <taxon>Paenibacillaceae</taxon>
        <taxon>Paenibacillus</taxon>
    </lineage>
</organism>
<evidence type="ECO:0000313" key="2">
    <source>
        <dbReference type="EMBL" id="TDF98827.1"/>
    </source>
</evidence>
<name>A0A4R5KV48_9BACL</name>
<proteinExistence type="predicted"/>
<comment type="caution">
    <text evidence="2">The sequence shown here is derived from an EMBL/GenBank/DDBJ whole genome shotgun (WGS) entry which is preliminary data.</text>
</comment>
<dbReference type="OrthoDB" id="9809695at2"/>
<protein>
    <submittedName>
        <fullName evidence="2">NIPSNAP family protein</fullName>
    </submittedName>
</protein>
<dbReference type="Pfam" id="PF07978">
    <property type="entry name" value="NIPSNAP"/>
    <property type="match status" value="1"/>
</dbReference>
<gene>
    <name evidence="2" type="ORF">E1757_09930</name>
</gene>
<evidence type="ECO:0000313" key="3">
    <source>
        <dbReference type="Proteomes" id="UP000295636"/>
    </source>
</evidence>
<feature type="domain" description="NIPSNAP" evidence="1">
    <location>
        <begin position="3"/>
        <end position="103"/>
    </location>
</feature>
<dbReference type="SUPFAM" id="SSF54909">
    <property type="entry name" value="Dimeric alpha+beta barrel"/>
    <property type="match status" value="1"/>
</dbReference>
<dbReference type="RefSeq" id="WP_133227257.1">
    <property type="nucleotide sequence ID" value="NZ_SMRT01000003.1"/>
</dbReference>
<dbReference type="InterPro" id="IPR012577">
    <property type="entry name" value="NIPSNAP"/>
</dbReference>
<dbReference type="Gene3D" id="3.30.70.100">
    <property type="match status" value="1"/>
</dbReference>
<reference evidence="2 3" key="1">
    <citation type="submission" date="2019-03" db="EMBL/GenBank/DDBJ databases">
        <title>This is whole genome sequence of Paenibacillus sp MS74 strain.</title>
        <authorList>
            <person name="Trinh H.N."/>
        </authorList>
    </citation>
    <scope>NUCLEOTIDE SEQUENCE [LARGE SCALE GENOMIC DNA]</scope>
    <source>
        <strain evidence="2 3">MS74</strain>
    </source>
</reference>
<dbReference type="Proteomes" id="UP000295636">
    <property type="component" value="Unassembled WGS sequence"/>
</dbReference>
<evidence type="ECO:0000259" key="1">
    <source>
        <dbReference type="Pfam" id="PF07978"/>
    </source>
</evidence>